<dbReference type="EMBL" id="QUNF01000018">
    <property type="protein sequence ID" value="REG83463.1"/>
    <property type="molecule type" value="Genomic_DNA"/>
</dbReference>
<dbReference type="Pfam" id="PF25056">
    <property type="entry name" value="DUF7793"/>
    <property type="match status" value="1"/>
</dbReference>
<dbReference type="Gene3D" id="3.40.970.30">
    <property type="entry name" value="yp_829618.1 like domains"/>
    <property type="match status" value="1"/>
</dbReference>
<dbReference type="Proteomes" id="UP000256405">
    <property type="component" value="Unassembled WGS sequence"/>
</dbReference>
<evidence type="ECO:0000313" key="3">
    <source>
        <dbReference type="Proteomes" id="UP000256405"/>
    </source>
</evidence>
<proteinExistence type="predicted"/>
<evidence type="ECO:0000259" key="1">
    <source>
        <dbReference type="Pfam" id="PF25056"/>
    </source>
</evidence>
<dbReference type="AlphaFoldDB" id="A0A3E0DL84"/>
<dbReference type="RefSeq" id="WP_249037305.1">
    <property type="nucleotide sequence ID" value="NZ_QUNF01000018.1"/>
</dbReference>
<sequence length="130" mass="14667">MIPPDDAEVIDFPNSTMWFDEFGILCSVAKKVPQQTLEEAKVTMEEFRKLTGGKRICLLSDSTDSPPANKELRDYAAEVMPEIAKAVAIISRSAVGKMAANLFFSIKKQPYPVKMFDDESEAKEWLKQYL</sequence>
<reference evidence="2 3" key="1">
    <citation type="submission" date="2018-08" db="EMBL/GenBank/DDBJ databases">
        <title>Genomic Encyclopedia of Archaeal and Bacterial Type Strains, Phase II (KMG-II): from individual species to whole genera.</title>
        <authorList>
            <person name="Goeker M."/>
        </authorList>
    </citation>
    <scope>NUCLEOTIDE SEQUENCE [LARGE SCALE GENOMIC DNA]</scope>
    <source>
        <strain evidence="2 3">DSM 15986</strain>
    </source>
</reference>
<evidence type="ECO:0000313" key="2">
    <source>
        <dbReference type="EMBL" id="REG83463.1"/>
    </source>
</evidence>
<organism evidence="2 3">
    <name type="scientific">Algoriphagus antarcticus</name>
    <dbReference type="NCBI Taxonomy" id="238540"/>
    <lineage>
        <taxon>Bacteria</taxon>
        <taxon>Pseudomonadati</taxon>
        <taxon>Bacteroidota</taxon>
        <taxon>Cytophagia</taxon>
        <taxon>Cytophagales</taxon>
        <taxon>Cyclobacteriaceae</taxon>
        <taxon>Algoriphagus</taxon>
    </lineage>
</organism>
<comment type="caution">
    <text evidence="2">The sequence shown here is derived from an EMBL/GenBank/DDBJ whole genome shotgun (WGS) entry which is preliminary data.</text>
</comment>
<gene>
    <name evidence="2" type="ORF">C8N25_118108</name>
</gene>
<name>A0A3E0DL84_9BACT</name>
<accession>A0A3E0DL84</accession>
<protein>
    <recommendedName>
        <fullName evidence="1">DUF7793 domain-containing protein</fullName>
    </recommendedName>
</protein>
<keyword evidence="3" id="KW-1185">Reference proteome</keyword>
<dbReference type="InterPro" id="IPR056695">
    <property type="entry name" value="DUF7793"/>
</dbReference>
<feature type="domain" description="DUF7793" evidence="1">
    <location>
        <begin position="17"/>
        <end position="129"/>
    </location>
</feature>